<sequence>MEFTGIEFYRGSKPIESNRPSDWRTQAVSGDEPIRRPRQLFSILF</sequence>
<organism evidence="1 2">
    <name type="scientific">Rhodopirellula sallentina SM41</name>
    <dbReference type="NCBI Taxonomy" id="1263870"/>
    <lineage>
        <taxon>Bacteria</taxon>
        <taxon>Pseudomonadati</taxon>
        <taxon>Planctomycetota</taxon>
        <taxon>Planctomycetia</taxon>
        <taxon>Pirellulales</taxon>
        <taxon>Pirellulaceae</taxon>
        <taxon>Rhodopirellula</taxon>
    </lineage>
</organism>
<gene>
    <name evidence="1" type="ORF">RSSM_01241</name>
</gene>
<protein>
    <submittedName>
        <fullName evidence="1">Uncharacterized protein</fullName>
    </submittedName>
</protein>
<evidence type="ECO:0000313" key="2">
    <source>
        <dbReference type="Proteomes" id="UP000011885"/>
    </source>
</evidence>
<accession>M5U7I2</accession>
<comment type="caution">
    <text evidence="1">The sequence shown here is derived from an EMBL/GenBank/DDBJ whole genome shotgun (WGS) entry which is preliminary data.</text>
</comment>
<dbReference type="Proteomes" id="UP000011885">
    <property type="component" value="Unassembled WGS sequence"/>
</dbReference>
<proteinExistence type="predicted"/>
<evidence type="ECO:0000313" key="1">
    <source>
        <dbReference type="EMBL" id="EMI57400.1"/>
    </source>
</evidence>
<name>M5U7I2_9BACT</name>
<reference evidence="1 2" key="1">
    <citation type="journal article" date="2013" name="Mar. Genomics">
        <title>Expression of sulfatases in Rhodopirellula baltica and the diversity of sulfatases in the genus Rhodopirellula.</title>
        <authorList>
            <person name="Wegner C.E."/>
            <person name="Richter-Heitmann T."/>
            <person name="Klindworth A."/>
            <person name="Klockow C."/>
            <person name="Richter M."/>
            <person name="Achstetter T."/>
            <person name="Glockner F.O."/>
            <person name="Harder J."/>
        </authorList>
    </citation>
    <scope>NUCLEOTIDE SEQUENCE [LARGE SCALE GENOMIC DNA]</scope>
    <source>
        <strain evidence="1 2">SM41</strain>
    </source>
</reference>
<dbReference type="EMBL" id="ANOH01000095">
    <property type="protein sequence ID" value="EMI57400.1"/>
    <property type="molecule type" value="Genomic_DNA"/>
</dbReference>
<dbReference type="AlphaFoldDB" id="M5U7I2"/>
<keyword evidence="2" id="KW-1185">Reference proteome</keyword>